<accession>M9RFA8</accession>
<evidence type="ECO:0000256" key="1">
    <source>
        <dbReference type="ARBA" id="ARBA00022849"/>
    </source>
</evidence>
<dbReference type="KEGG" id="oat:OAN307_c29120"/>
<evidence type="ECO:0000313" key="3">
    <source>
        <dbReference type="EMBL" id="AGI68470.1"/>
    </source>
</evidence>
<dbReference type="EMBL" id="CP003740">
    <property type="protein sequence ID" value="AGI68470.1"/>
    <property type="molecule type" value="Genomic_DNA"/>
</dbReference>
<dbReference type="HOGENOM" id="CLU_071415_3_1_5"/>
<reference evidence="3 4" key="1">
    <citation type="journal article" date="2013" name="PLoS ONE">
        <title>Poles Apart: Arctic and Antarctic Octadecabacter strains Share High Genome Plasticity and a New Type of Xanthorhodopsin.</title>
        <authorList>
            <person name="Vollmers J."/>
            <person name="Voget S."/>
            <person name="Dietrich S."/>
            <person name="Gollnow K."/>
            <person name="Smits M."/>
            <person name="Meyer K."/>
            <person name="Brinkhoff T."/>
            <person name="Simon M."/>
            <person name="Daniel R."/>
        </authorList>
    </citation>
    <scope>NUCLEOTIDE SEQUENCE [LARGE SCALE GENOMIC DNA]</scope>
    <source>
        <strain evidence="3 4">307</strain>
    </source>
</reference>
<dbReference type="InterPro" id="IPR036196">
    <property type="entry name" value="Ptyr_pPase_sf"/>
</dbReference>
<dbReference type="STRING" id="391626.OAN307_c29120"/>
<dbReference type="InterPro" id="IPR023485">
    <property type="entry name" value="Ptyr_pPase"/>
</dbReference>
<name>M9RFA8_9RHOB</name>
<dbReference type="GO" id="GO:0046685">
    <property type="term" value="P:response to arsenic-containing substance"/>
    <property type="evidence" value="ECO:0007669"/>
    <property type="project" value="UniProtKB-KW"/>
</dbReference>
<keyword evidence="4" id="KW-1185">Reference proteome</keyword>
<dbReference type="Pfam" id="PF01451">
    <property type="entry name" value="LMWPc"/>
    <property type="match status" value="1"/>
</dbReference>
<proteinExistence type="predicted"/>
<sequence length="212" mass="23925">MTRSKPPPQTRLRRLIWRGVASTMRVRVSYKSVWRGRRRSTMTPPDACLRSSVFCISGASLDRLPQSILFCCDHNSVRSPMAEGLAKKLYGTGVYLQSAGVKSDLDIDGFAVSVCMELGIELSRHRSRSFDEMVQWGDDLSSFDLVVALSPASQRRAQELTRHAHLDVEYWPILDPTGLGEGRDDRLASYRQARDQIHSRLIARWGNGDSEE</sequence>
<evidence type="ECO:0000259" key="2">
    <source>
        <dbReference type="SMART" id="SM00226"/>
    </source>
</evidence>
<feature type="domain" description="Phosphotyrosine protein phosphatase I" evidence="2">
    <location>
        <begin position="66"/>
        <end position="207"/>
    </location>
</feature>
<dbReference type="eggNOG" id="COG0394">
    <property type="taxonomic scope" value="Bacteria"/>
</dbReference>
<evidence type="ECO:0000313" key="4">
    <source>
        <dbReference type="Proteomes" id="UP000005307"/>
    </source>
</evidence>
<dbReference type="Proteomes" id="UP000005307">
    <property type="component" value="Chromosome"/>
</dbReference>
<dbReference type="PANTHER" id="PTHR43428">
    <property type="entry name" value="ARSENATE REDUCTASE"/>
    <property type="match status" value="1"/>
</dbReference>
<keyword evidence="1" id="KW-0059">Arsenical resistance</keyword>
<protein>
    <recommendedName>
        <fullName evidence="2">Phosphotyrosine protein phosphatase I domain-containing protein</fullName>
    </recommendedName>
</protein>
<dbReference type="PANTHER" id="PTHR43428:SF1">
    <property type="entry name" value="ARSENATE REDUCTASE"/>
    <property type="match status" value="1"/>
</dbReference>
<dbReference type="SUPFAM" id="SSF52788">
    <property type="entry name" value="Phosphotyrosine protein phosphatases I"/>
    <property type="match status" value="1"/>
</dbReference>
<gene>
    <name evidence="3" type="ORF">OAN307_c29120</name>
</gene>
<dbReference type="Gene3D" id="3.40.50.2300">
    <property type="match status" value="1"/>
</dbReference>
<dbReference type="SMART" id="SM00226">
    <property type="entry name" value="LMWPc"/>
    <property type="match status" value="1"/>
</dbReference>
<organism evidence="3 4">
    <name type="scientific">Octadecabacter antarcticus 307</name>
    <dbReference type="NCBI Taxonomy" id="391626"/>
    <lineage>
        <taxon>Bacteria</taxon>
        <taxon>Pseudomonadati</taxon>
        <taxon>Pseudomonadota</taxon>
        <taxon>Alphaproteobacteria</taxon>
        <taxon>Rhodobacterales</taxon>
        <taxon>Roseobacteraceae</taxon>
        <taxon>Octadecabacter</taxon>
    </lineage>
</organism>
<dbReference type="AlphaFoldDB" id="M9RFA8"/>